<feature type="domain" description="Peptidase M14" evidence="2">
    <location>
        <begin position="42"/>
        <end position="174"/>
    </location>
</feature>
<feature type="chain" id="PRO_5035227110" description="Peptidase M14 domain-containing protein" evidence="1">
    <location>
        <begin position="23"/>
        <end position="576"/>
    </location>
</feature>
<evidence type="ECO:0000259" key="2">
    <source>
        <dbReference type="Pfam" id="PF00246"/>
    </source>
</evidence>
<dbReference type="Gene3D" id="3.40.630.10">
    <property type="entry name" value="Zn peptidases"/>
    <property type="match status" value="1"/>
</dbReference>
<evidence type="ECO:0000256" key="1">
    <source>
        <dbReference type="SAM" id="SignalP"/>
    </source>
</evidence>
<keyword evidence="1" id="KW-0732">Signal</keyword>
<evidence type="ECO:0000313" key="4">
    <source>
        <dbReference type="Proteomes" id="UP000598971"/>
    </source>
</evidence>
<proteinExistence type="predicted"/>
<feature type="signal peptide" evidence="1">
    <location>
        <begin position="1"/>
        <end position="22"/>
    </location>
</feature>
<evidence type="ECO:0000313" key="3">
    <source>
        <dbReference type="EMBL" id="NNV54477.1"/>
    </source>
</evidence>
<reference evidence="3" key="1">
    <citation type="submission" date="2019-10" db="EMBL/GenBank/DDBJ databases">
        <title>Draft genome sequence of Panacibacter sp. KCS-6.</title>
        <authorList>
            <person name="Yim K.J."/>
        </authorList>
    </citation>
    <scope>NUCLEOTIDE SEQUENCE</scope>
    <source>
        <strain evidence="3">KCS-6</strain>
    </source>
</reference>
<gene>
    <name evidence="3" type="ORF">GD597_03325</name>
</gene>
<sequence length="576" mass="66164">MKKILFNIILLFSITCFSQKNAITFEKSNGKQSSDYFECIKFYKDLDALYPTVQIKLFDATDAGEPLHLVLFSKNGQFNPVQWHNQNKVVILINNGIHPGEPDGIDASMLLLRDLTNGTIKAPDNVVIGIIPVYNIGGSLNRSPFSRVNQQGPELYGFRGNSQNLDLNRDFIKSDTKEAVAFARIFHWMNPDILVDNHVSDGADYQHTMTLLTTQHNKLGGAIGSFLHNTFEPALFAGMDAKNWPMCPYVNFEEGNPGKGWEAFYDPPRYSSGYAALFQTMAFMPETHMLKPFADRVKSTYALLTTFLEKTSLYANDIITNRKTAISEVMRQQSFGYNWKADTSKFDIIKFKGYAADSAISAVTGFKRLFYNHEKPFELPVRLYDYFQPTVMVNKPKAYIIPKGWHKALDLLRLNGIAMQTLKKDTTILVEYYHIDNYKSYSKPYEKHHPNYDIQLSTKKDSIHFLKGDLLVYTGQPGDAYLMEVLEPLSDDSFFRWNFFDAVLQQKEGYSNYRWEDVAASFLEQHPEIKQQLEEKKQADKTFAASADAQLYFVYTHSPYYEPAHLRYPVYRLTNN</sequence>
<comment type="caution">
    <text evidence="3">The sequence shown here is derived from an EMBL/GenBank/DDBJ whole genome shotgun (WGS) entry which is preliminary data.</text>
</comment>
<dbReference type="GO" id="GO:0004181">
    <property type="term" value="F:metallocarboxypeptidase activity"/>
    <property type="evidence" value="ECO:0007669"/>
    <property type="project" value="InterPro"/>
</dbReference>
<organism evidence="3 4">
    <name type="scientific">Limnovirga soli</name>
    <dbReference type="NCBI Taxonomy" id="2656915"/>
    <lineage>
        <taxon>Bacteria</taxon>
        <taxon>Pseudomonadati</taxon>
        <taxon>Bacteroidota</taxon>
        <taxon>Chitinophagia</taxon>
        <taxon>Chitinophagales</taxon>
        <taxon>Chitinophagaceae</taxon>
        <taxon>Limnovirga</taxon>
    </lineage>
</organism>
<dbReference type="GO" id="GO:0006508">
    <property type="term" value="P:proteolysis"/>
    <property type="evidence" value="ECO:0007669"/>
    <property type="project" value="InterPro"/>
</dbReference>
<dbReference type="AlphaFoldDB" id="A0A8J8FBF7"/>
<keyword evidence="4" id="KW-1185">Reference proteome</keyword>
<dbReference type="CDD" id="cd06241">
    <property type="entry name" value="M14-like"/>
    <property type="match status" value="1"/>
</dbReference>
<name>A0A8J8FBF7_9BACT</name>
<dbReference type="SUPFAM" id="SSF53187">
    <property type="entry name" value="Zn-dependent exopeptidases"/>
    <property type="match status" value="1"/>
</dbReference>
<accession>A0A8J8FBF7</accession>
<dbReference type="EMBL" id="WHPF01000002">
    <property type="protein sequence ID" value="NNV54477.1"/>
    <property type="molecule type" value="Genomic_DNA"/>
</dbReference>
<dbReference type="GO" id="GO:0008270">
    <property type="term" value="F:zinc ion binding"/>
    <property type="evidence" value="ECO:0007669"/>
    <property type="project" value="InterPro"/>
</dbReference>
<protein>
    <recommendedName>
        <fullName evidence="2">Peptidase M14 domain-containing protein</fullName>
    </recommendedName>
</protein>
<dbReference type="Pfam" id="PF00246">
    <property type="entry name" value="Peptidase_M14"/>
    <property type="match status" value="1"/>
</dbReference>
<dbReference type="RefSeq" id="WP_171606397.1">
    <property type="nucleotide sequence ID" value="NZ_WHPF01000002.1"/>
</dbReference>
<dbReference type="InterPro" id="IPR000834">
    <property type="entry name" value="Peptidase_M14"/>
</dbReference>
<dbReference type="Proteomes" id="UP000598971">
    <property type="component" value="Unassembled WGS sequence"/>
</dbReference>